<evidence type="ECO:0000313" key="2">
    <source>
        <dbReference type="Proteomes" id="UP000708208"/>
    </source>
</evidence>
<feature type="non-terminal residue" evidence="1">
    <location>
        <position position="1"/>
    </location>
</feature>
<gene>
    <name evidence="1" type="ORF">AFUS01_LOCUS11357</name>
</gene>
<proteinExistence type="predicted"/>
<evidence type="ECO:0000313" key="1">
    <source>
        <dbReference type="EMBL" id="CAG7722198.1"/>
    </source>
</evidence>
<dbReference type="Proteomes" id="UP000708208">
    <property type="component" value="Unassembled WGS sequence"/>
</dbReference>
<dbReference type="AlphaFoldDB" id="A0A8J2KAC6"/>
<keyword evidence="2" id="KW-1185">Reference proteome</keyword>
<reference evidence="1" key="1">
    <citation type="submission" date="2021-06" db="EMBL/GenBank/DDBJ databases">
        <authorList>
            <person name="Hodson N. C."/>
            <person name="Mongue J. A."/>
            <person name="Jaron S. K."/>
        </authorList>
    </citation>
    <scope>NUCLEOTIDE SEQUENCE</scope>
</reference>
<accession>A0A8J2KAC6</accession>
<comment type="caution">
    <text evidence="1">The sequence shown here is derived from an EMBL/GenBank/DDBJ whole genome shotgun (WGS) entry which is preliminary data.</text>
</comment>
<sequence length="18" mass="2229">MVLEARPWREEADLTKRQ</sequence>
<protein>
    <submittedName>
        <fullName evidence="1">Uncharacterized protein</fullName>
    </submittedName>
</protein>
<organism evidence="1 2">
    <name type="scientific">Allacma fusca</name>
    <dbReference type="NCBI Taxonomy" id="39272"/>
    <lineage>
        <taxon>Eukaryota</taxon>
        <taxon>Metazoa</taxon>
        <taxon>Ecdysozoa</taxon>
        <taxon>Arthropoda</taxon>
        <taxon>Hexapoda</taxon>
        <taxon>Collembola</taxon>
        <taxon>Symphypleona</taxon>
        <taxon>Sminthuridae</taxon>
        <taxon>Allacma</taxon>
    </lineage>
</organism>
<dbReference type="EMBL" id="CAJVCH010087101">
    <property type="protein sequence ID" value="CAG7722198.1"/>
    <property type="molecule type" value="Genomic_DNA"/>
</dbReference>
<name>A0A8J2KAC6_9HEXA</name>